<protein>
    <submittedName>
        <fullName evidence="2">16322_t:CDS:1</fullName>
    </submittedName>
</protein>
<keyword evidence="3" id="KW-1185">Reference proteome</keyword>
<evidence type="ECO:0000313" key="3">
    <source>
        <dbReference type="Proteomes" id="UP000789759"/>
    </source>
</evidence>
<organism evidence="2 3">
    <name type="scientific">Cetraspora pellucida</name>
    <dbReference type="NCBI Taxonomy" id="1433469"/>
    <lineage>
        <taxon>Eukaryota</taxon>
        <taxon>Fungi</taxon>
        <taxon>Fungi incertae sedis</taxon>
        <taxon>Mucoromycota</taxon>
        <taxon>Glomeromycotina</taxon>
        <taxon>Glomeromycetes</taxon>
        <taxon>Diversisporales</taxon>
        <taxon>Gigasporaceae</taxon>
        <taxon>Cetraspora</taxon>
    </lineage>
</organism>
<feature type="non-terminal residue" evidence="2">
    <location>
        <position position="1"/>
    </location>
</feature>
<evidence type="ECO:0000256" key="1">
    <source>
        <dbReference type="SAM" id="SignalP"/>
    </source>
</evidence>
<evidence type="ECO:0000313" key="2">
    <source>
        <dbReference type="EMBL" id="CAG8622893.1"/>
    </source>
</evidence>
<reference evidence="2" key="1">
    <citation type="submission" date="2021-06" db="EMBL/GenBank/DDBJ databases">
        <authorList>
            <person name="Kallberg Y."/>
            <person name="Tangrot J."/>
            <person name="Rosling A."/>
        </authorList>
    </citation>
    <scope>NUCLEOTIDE SEQUENCE</scope>
    <source>
        <strain evidence="2">FL966</strain>
    </source>
</reference>
<comment type="caution">
    <text evidence="2">The sequence shown here is derived from an EMBL/GenBank/DDBJ whole genome shotgun (WGS) entry which is preliminary data.</text>
</comment>
<gene>
    <name evidence="2" type="ORF">CPELLU_LOCUS8010</name>
</gene>
<proteinExistence type="predicted"/>
<feature type="signal peptide" evidence="1">
    <location>
        <begin position="1"/>
        <end position="16"/>
    </location>
</feature>
<dbReference type="AlphaFoldDB" id="A0A9N9GQP1"/>
<accession>A0A9N9GQP1</accession>
<dbReference type="Proteomes" id="UP000789759">
    <property type="component" value="Unassembled WGS sequence"/>
</dbReference>
<sequence>AKFWLVLSCWILTTRGLSICPGSTLSRRLINGDVPLNNPAQSVALQLQ</sequence>
<feature type="chain" id="PRO_5040355567" evidence="1">
    <location>
        <begin position="17"/>
        <end position="48"/>
    </location>
</feature>
<keyword evidence="1" id="KW-0732">Signal</keyword>
<name>A0A9N9GQP1_9GLOM</name>
<dbReference type="EMBL" id="CAJVQA010005551">
    <property type="protein sequence ID" value="CAG8622893.1"/>
    <property type="molecule type" value="Genomic_DNA"/>
</dbReference>